<evidence type="ECO:0000256" key="1">
    <source>
        <dbReference type="SAM" id="MobiDB-lite"/>
    </source>
</evidence>
<dbReference type="AlphaFoldDB" id="A0A1I1HJA0"/>
<feature type="region of interest" description="Disordered" evidence="1">
    <location>
        <begin position="1"/>
        <end position="27"/>
    </location>
</feature>
<feature type="domain" description="DUF4190" evidence="4">
    <location>
        <begin position="131"/>
        <end position="189"/>
    </location>
</feature>
<dbReference type="Pfam" id="PF08044">
    <property type="entry name" value="DUF1707"/>
    <property type="match status" value="1"/>
</dbReference>
<dbReference type="Proteomes" id="UP000199207">
    <property type="component" value="Unassembled WGS sequence"/>
</dbReference>
<evidence type="ECO:0000259" key="3">
    <source>
        <dbReference type="Pfam" id="PF08044"/>
    </source>
</evidence>
<evidence type="ECO:0000259" key="4">
    <source>
        <dbReference type="Pfam" id="PF13828"/>
    </source>
</evidence>
<evidence type="ECO:0000256" key="2">
    <source>
        <dbReference type="SAM" id="Phobius"/>
    </source>
</evidence>
<protein>
    <submittedName>
        <fullName evidence="5">Uncharacterized protein</fullName>
    </submittedName>
</protein>
<feature type="compositionally biased region" description="Low complexity" evidence="1">
    <location>
        <begin position="1"/>
        <end position="11"/>
    </location>
</feature>
<sequence>MAAHYPGGHYPPAGPPGSPPPRPEWQQAALRVADADRERTADVLRAGFAEGRLTRQELDDRLERLPRCLTYADLALLVGDLPQGPGPRPEWPPAGPYPAPRPDPAPLVHIRPPAVPGAGLKPPKPPINGSALIAGICAGLIPSTLGLTAVPAVIYGHKGHAEIRRTGESGSGFATAGVVSGYVTLAVLLTLILAIVAAV</sequence>
<accession>A0A1I1HJA0</accession>
<keyword evidence="2" id="KW-0472">Membrane</keyword>
<feature type="compositionally biased region" description="Pro residues" evidence="1">
    <location>
        <begin position="84"/>
        <end position="105"/>
    </location>
</feature>
<proteinExistence type="predicted"/>
<organism evidence="5 6">
    <name type="scientific">Streptomyces aidingensis</name>
    <dbReference type="NCBI Taxonomy" id="910347"/>
    <lineage>
        <taxon>Bacteria</taxon>
        <taxon>Bacillati</taxon>
        <taxon>Actinomycetota</taxon>
        <taxon>Actinomycetes</taxon>
        <taxon>Kitasatosporales</taxon>
        <taxon>Streptomycetaceae</taxon>
        <taxon>Streptomyces</taxon>
    </lineage>
</organism>
<keyword evidence="6" id="KW-1185">Reference proteome</keyword>
<dbReference type="InterPro" id="IPR012551">
    <property type="entry name" value="DUF1707_SHOCT-like"/>
</dbReference>
<dbReference type="EMBL" id="FOLM01000002">
    <property type="protein sequence ID" value="SFC24054.1"/>
    <property type="molecule type" value="Genomic_DNA"/>
</dbReference>
<gene>
    <name evidence="5" type="ORF">SAMN05421773_102411</name>
</gene>
<name>A0A1I1HJA0_9ACTN</name>
<feature type="transmembrane region" description="Helical" evidence="2">
    <location>
        <begin position="131"/>
        <end position="154"/>
    </location>
</feature>
<evidence type="ECO:0000313" key="6">
    <source>
        <dbReference type="Proteomes" id="UP000199207"/>
    </source>
</evidence>
<keyword evidence="2" id="KW-1133">Transmembrane helix</keyword>
<reference evidence="5 6" key="1">
    <citation type="submission" date="2016-10" db="EMBL/GenBank/DDBJ databases">
        <authorList>
            <person name="de Groot N.N."/>
        </authorList>
    </citation>
    <scope>NUCLEOTIDE SEQUENCE [LARGE SCALE GENOMIC DNA]</scope>
    <source>
        <strain evidence="5 6">CGMCC 4.5739</strain>
    </source>
</reference>
<evidence type="ECO:0000313" key="5">
    <source>
        <dbReference type="EMBL" id="SFC24054.1"/>
    </source>
</evidence>
<feature type="transmembrane region" description="Helical" evidence="2">
    <location>
        <begin position="174"/>
        <end position="198"/>
    </location>
</feature>
<feature type="region of interest" description="Disordered" evidence="1">
    <location>
        <begin position="81"/>
        <end position="122"/>
    </location>
</feature>
<dbReference type="InterPro" id="IPR025241">
    <property type="entry name" value="DUF4190"/>
</dbReference>
<feature type="domain" description="DUF1707" evidence="3">
    <location>
        <begin position="30"/>
        <end position="82"/>
    </location>
</feature>
<keyword evidence="2" id="KW-0812">Transmembrane</keyword>
<dbReference type="Pfam" id="PF13828">
    <property type="entry name" value="DUF4190"/>
    <property type="match status" value="1"/>
</dbReference>
<feature type="compositionally biased region" description="Pro residues" evidence="1">
    <location>
        <begin position="12"/>
        <end position="23"/>
    </location>
</feature>
<dbReference type="RefSeq" id="WP_245833867.1">
    <property type="nucleotide sequence ID" value="NZ_FOLM01000002.1"/>
</dbReference>
<dbReference type="STRING" id="910347.SAMN05421773_102411"/>